<feature type="compositionally biased region" description="Low complexity" evidence="1">
    <location>
        <begin position="249"/>
        <end position="260"/>
    </location>
</feature>
<keyword evidence="3" id="KW-1185">Reference proteome</keyword>
<feature type="region of interest" description="Disordered" evidence="1">
    <location>
        <begin position="810"/>
        <end position="848"/>
    </location>
</feature>
<feature type="compositionally biased region" description="Polar residues" evidence="1">
    <location>
        <begin position="293"/>
        <end position="319"/>
    </location>
</feature>
<gene>
    <name evidence="2" type="ORF">ABL78_2539</name>
</gene>
<proteinExistence type="predicted"/>
<feature type="region of interest" description="Disordered" evidence="1">
    <location>
        <begin position="623"/>
        <end position="649"/>
    </location>
</feature>
<evidence type="ECO:0000256" key="1">
    <source>
        <dbReference type="SAM" id="MobiDB-lite"/>
    </source>
</evidence>
<feature type="compositionally biased region" description="Polar residues" evidence="1">
    <location>
        <begin position="871"/>
        <end position="887"/>
    </location>
</feature>
<dbReference type="EMBL" id="LJSK01000053">
    <property type="protein sequence ID" value="KPI88364.1"/>
    <property type="molecule type" value="Genomic_DNA"/>
</dbReference>
<feature type="compositionally biased region" description="Low complexity" evidence="1">
    <location>
        <begin position="11"/>
        <end position="30"/>
    </location>
</feature>
<name>A0A0N1PED4_LEPSE</name>
<dbReference type="VEuPathDB" id="TriTrypDB:Lsey_0053_0170"/>
<comment type="caution">
    <text evidence="2">The sequence shown here is derived from an EMBL/GenBank/DDBJ whole genome shotgun (WGS) entry which is preliminary data.</text>
</comment>
<dbReference type="InterPro" id="IPR016024">
    <property type="entry name" value="ARM-type_fold"/>
</dbReference>
<feature type="compositionally biased region" description="Low complexity" evidence="1">
    <location>
        <begin position="810"/>
        <end position="823"/>
    </location>
</feature>
<protein>
    <submittedName>
        <fullName evidence="2">Uncharacterized protein</fullName>
    </submittedName>
</protein>
<evidence type="ECO:0000313" key="3">
    <source>
        <dbReference type="Proteomes" id="UP000038009"/>
    </source>
</evidence>
<evidence type="ECO:0000313" key="2">
    <source>
        <dbReference type="EMBL" id="KPI88364.1"/>
    </source>
</evidence>
<accession>A0A0N1PED4</accession>
<feature type="region of interest" description="Disordered" evidence="1">
    <location>
        <begin position="871"/>
        <end position="906"/>
    </location>
</feature>
<organism evidence="2 3">
    <name type="scientific">Leptomonas seymouri</name>
    <dbReference type="NCBI Taxonomy" id="5684"/>
    <lineage>
        <taxon>Eukaryota</taxon>
        <taxon>Discoba</taxon>
        <taxon>Euglenozoa</taxon>
        <taxon>Kinetoplastea</taxon>
        <taxon>Metakinetoplastina</taxon>
        <taxon>Trypanosomatida</taxon>
        <taxon>Trypanosomatidae</taxon>
        <taxon>Leishmaniinae</taxon>
        <taxon>Leptomonas</taxon>
    </lineage>
</organism>
<feature type="region of interest" description="Disordered" evidence="1">
    <location>
        <begin position="243"/>
        <end position="321"/>
    </location>
</feature>
<dbReference type="SUPFAM" id="SSF48371">
    <property type="entry name" value="ARM repeat"/>
    <property type="match status" value="1"/>
</dbReference>
<feature type="compositionally biased region" description="Low complexity" evidence="1">
    <location>
        <begin position="51"/>
        <end position="69"/>
    </location>
</feature>
<feature type="compositionally biased region" description="Basic residues" evidence="1">
    <location>
        <begin position="824"/>
        <end position="840"/>
    </location>
</feature>
<dbReference type="OrthoDB" id="273204at2759"/>
<dbReference type="OMA" id="ESTRHNE"/>
<feature type="compositionally biased region" description="Polar residues" evidence="1">
    <location>
        <begin position="75"/>
        <end position="86"/>
    </location>
</feature>
<dbReference type="AlphaFoldDB" id="A0A0N1PED4"/>
<sequence length="1179" mass="126142">MPTSKSASKTRALAVSARSSSPSSRLHSASFNRQASHLPLSRKHSPSHPIRPSLQSQTSASSSPAVTPRPRSPAKSFSSPLSPPQQEQREEAAGAAAAHVVTALASQAVMSPLARALQAQWCQLQQDMWRPSVLPLDRRQRTTTEEDVLRVLGSITSCAEMSVEDAAHTVPYLLAFAVAPLPSLKTQVVALAALRGVLSSLPGVYGTEAASKFVEDIFLGEHQALSALSLCALTAVESYNAEEDAKGASPLSSTSSPSSLKPRGGQRSLLSREDPTGGQAVRMENGEFRSAHTRPQSVSFSRSASPSQAASNKEGSSAYRTEEMRRRVAGVSLHLLNDAATLCGAVADALLSSDALLKAALRLLACSAAVVPQTGSMPVAKQSLTCPSNAIDVIRVLLTLLTSEPVRHNEAALVLCSYDAPRAVCTLAQSLAYLSYDARGVVGEASAADDGEREGAETLLWNSLKVMGWLTRGCPSGMKHYLSENKAIPSFLFLALTVPVAEIREAAALWLAALLETQAHASLQFVNDLLDFTPSTTTPTASGVSVMGALVEMLRWRGAQMHVYGVSAIVCWRWMLLSHPSRIAAVLQRDSSLLATLLELILRASPVFSTSFEAAVSATSDVSAHGTGRRAREKDTAPHRMHNASNADDSTSLTLPLRLIALEAVHVLALSWALGSLETRVRLEAQLVGGAISPTTLLRLRDTAECIIKRTHPAYYDDFPAMEVKLAEPELSEAMLRAGATVSPPSVSLRNAEAEVAPASSPRSNTSVTVRITAGGQWHQLIVESLADLTTGEPAPSNALLAATHPLSLTGSSSSLRSSSRQLLSHRHRQQLRPQPRRRSASLGSQRSADVHASVLAAASDTAPIRVLGSVVSSPSHRSAAPRNTSNLERRSGVAEGQEEGEEAEHRVDINSIISASLADTQSKATAPAGAGTRMPRTVREATLLPTSQSTTVHRFRVVQQAEGLGGLFMQDSMCTILQLAQHYMSSKTSAGAGRPVHASLVRGSVNVSHLDASSVDPSVRLRGTSPSAVFGSAPRFGRAPRKEPNPFAPVVKTTSGDRLWKVQELRREDVLLFLIRYTHLMAELPEAIEAVEDHLYFLRRQLQLCPTRDMGRRCVLNDLYMNVYPSVHLFLRFINQQARRSRGVLQLLSSLNGGTIHSGNLPEVYDAVGQCTGLSTSD</sequence>
<dbReference type="Proteomes" id="UP000038009">
    <property type="component" value="Unassembled WGS sequence"/>
</dbReference>
<reference evidence="2 3" key="1">
    <citation type="journal article" date="2015" name="PLoS Pathog.">
        <title>Leptomonas seymouri: Adaptations to the Dixenous Life Cycle Analyzed by Genome Sequencing, Transcriptome Profiling and Co-infection with Leishmania donovani.</title>
        <authorList>
            <person name="Kraeva N."/>
            <person name="Butenko A."/>
            <person name="Hlavacova J."/>
            <person name="Kostygov A."/>
            <person name="Myskova J."/>
            <person name="Grybchuk D."/>
            <person name="Lestinova T."/>
            <person name="Votypka J."/>
            <person name="Volf P."/>
            <person name="Opperdoes F."/>
            <person name="Flegontov P."/>
            <person name="Lukes J."/>
            <person name="Yurchenko V."/>
        </authorList>
    </citation>
    <scope>NUCLEOTIDE SEQUENCE [LARGE SCALE GENOMIC DNA]</scope>
    <source>
        <strain evidence="2 3">ATCC 30220</strain>
    </source>
</reference>
<feature type="region of interest" description="Disordered" evidence="1">
    <location>
        <begin position="1"/>
        <end position="94"/>
    </location>
</feature>